<accession>A0AAW3JNC1</accession>
<evidence type="ECO:0000256" key="4">
    <source>
        <dbReference type="HAMAP-Rule" id="MF_01854"/>
    </source>
</evidence>
<dbReference type="Proteomes" id="UP000050833">
    <property type="component" value="Unassembled WGS sequence"/>
</dbReference>
<proteinExistence type="inferred from homology"/>
<sequence length="662" mass="75973">MENNKKYLKLLAQKYPTKQAVSSEIINLSAICNLPKGTEHFMSDIHGEYEAFCHILNNCSGVIHEKVDLLFRDTLSNVERQEICTLIYYPKEKLEMLHKECELPEEWYRMMLGNLIEVAKLLSSKYTRSKVRKAMPKEFAYIIDELLHVQKDEDDNQVRYHKVILDTILNIHNGDEFIIALANLIKRLAVDHLHIVGDIFDRGPCADMILDLLMEHHSLDIEWGNHDILWMGAACGNKASIANVIRNNLKYDNTRILENGYGISLRNLALFGEKTYKDKEPMDAALKAISVILFKLEEQIICRHPEYEMNERLLLSKINLNDFTIKTANSDLNNKNTITANTDIKNNYNKNDTDTVSDSNCNSDCNPTELLYKLSDTDLPTINPDNPLALTEQENAIMDELQAAFIGSNRLQKHIKFLYEKGSMYKIFNNNLLYHGCVPLDEYGNFDGITLDGVVYQGKKYLDYADKMARLAYLDNDNENALDFMWFLWAGHKSPLCGRVIKTFERSMINDENTWHEPTNPYYRFYHTEKTCNMILHEFGLFSPESHIINGHTPVKTIEGESPIRANGKLLVIDGGFSKAYHETTGIAGYTLIFNSHGMRIKAHHPFESVYKALRDNKDIDSESEIVYTASPRILVKDTENGKQIRDEISDLKMLLGSDVVN</sequence>
<name>A0AAW3JNC1_9FIRM</name>
<keyword evidence="1 4" id="KW-0378">Hydrolase</keyword>
<dbReference type="InterPro" id="IPR009164">
    <property type="entry name" value="FBPtase_class3"/>
</dbReference>
<gene>
    <name evidence="4" type="primary">fbp</name>
    <name evidence="5" type="ORF">APZ18_13040</name>
</gene>
<keyword evidence="3 4" id="KW-0119">Carbohydrate metabolism</keyword>
<dbReference type="Pfam" id="PF06874">
    <property type="entry name" value="FBPase_2"/>
    <property type="match status" value="2"/>
</dbReference>
<organism evidence="5 6">
    <name type="scientific">Butyribacter intestini</name>
    <dbReference type="NCBI Taxonomy" id="1703332"/>
    <lineage>
        <taxon>Bacteria</taxon>
        <taxon>Bacillati</taxon>
        <taxon>Bacillota</taxon>
        <taxon>Clostridia</taxon>
        <taxon>Lachnospirales</taxon>
        <taxon>Lachnospiraceae</taxon>
        <taxon>Butyribacter</taxon>
    </lineage>
</organism>
<keyword evidence="6" id="KW-1185">Reference proteome</keyword>
<evidence type="ECO:0000256" key="1">
    <source>
        <dbReference type="ARBA" id="ARBA00022801"/>
    </source>
</evidence>
<dbReference type="EMBL" id="LLKB01000006">
    <property type="protein sequence ID" value="KQC84232.1"/>
    <property type="molecule type" value="Genomic_DNA"/>
</dbReference>
<reference evidence="5 6" key="1">
    <citation type="submission" date="2015-10" db="EMBL/GenBank/DDBJ databases">
        <title>Butyribacter intestini gen. nov., sp. nov., a butyric acid-producing bacterium of the family Lachnospiraceae isolated from the human faeces.</title>
        <authorList>
            <person name="Zou Y."/>
            <person name="Xue W."/>
            <person name="Luo G."/>
            <person name="Lv M."/>
        </authorList>
    </citation>
    <scope>NUCLEOTIDE SEQUENCE [LARGE SCALE GENOMIC DNA]</scope>
    <source>
        <strain evidence="5 6">TF01-11</strain>
    </source>
</reference>
<evidence type="ECO:0000256" key="2">
    <source>
        <dbReference type="ARBA" id="ARBA00023211"/>
    </source>
</evidence>
<dbReference type="Gene3D" id="3.60.21.10">
    <property type="match status" value="1"/>
</dbReference>
<protein>
    <recommendedName>
        <fullName evidence="4">Fructose-1,6-bisphosphatase class 3</fullName>
        <shortName evidence="4">FBPase class 3</shortName>
        <ecNumber evidence="4">3.1.3.11</ecNumber>
    </recommendedName>
    <alternativeName>
        <fullName evidence="4">D-fructose-1,6-bisphosphate 1-phosphohydrolase class 3</fullName>
    </alternativeName>
</protein>
<dbReference type="HAMAP" id="MF_01854">
    <property type="entry name" value="FBPase_class3"/>
    <property type="match status" value="1"/>
</dbReference>
<dbReference type="GO" id="GO:0006094">
    <property type="term" value="P:gluconeogenesis"/>
    <property type="evidence" value="ECO:0007669"/>
    <property type="project" value="UniProtKB-UniRule"/>
</dbReference>
<comment type="pathway">
    <text evidence="4">Carbohydrate biosynthesis; gluconeogenesis.</text>
</comment>
<evidence type="ECO:0000256" key="3">
    <source>
        <dbReference type="ARBA" id="ARBA00023277"/>
    </source>
</evidence>
<dbReference type="RefSeq" id="WP_055945701.1">
    <property type="nucleotide sequence ID" value="NZ_JAQDCV010000003.1"/>
</dbReference>
<keyword evidence="2 4" id="KW-0464">Manganese</keyword>
<comment type="similarity">
    <text evidence="4">Belongs to the FBPase class 3 family.</text>
</comment>
<dbReference type="InterPro" id="IPR029052">
    <property type="entry name" value="Metallo-depent_PP-like"/>
</dbReference>
<evidence type="ECO:0000313" key="6">
    <source>
        <dbReference type="Proteomes" id="UP000050833"/>
    </source>
</evidence>
<evidence type="ECO:0000313" key="5">
    <source>
        <dbReference type="EMBL" id="KQC84232.1"/>
    </source>
</evidence>
<dbReference type="CDD" id="cd00838">
    <property type="entry name" value="MPP_superfamily"/>
    <property type="match status" value="1"/>
</dbReference>
<comment type="catalytic activity">
    <reaction evidence="4">
        <text>beta-D-fructose 1,6-bisphosphate + H2O = beta-D-fructose 6-phosphate + phosphate</text>
        <dbReference type="Rhea" id="RHEA:11064"/>
        <dbReference type="ChEBI" id="CHEBI:15377"/>
        <dbReference type="ChEBI" id="CHEBI:32966"/>
        <dbReference type="ChEBI" id="CHEBI:43474"/>
        <dbReference type="ChEBI" id="CHEBI:57634"/>
        <dbReference type="EC" id="3.1.3.11"/>
    </reaction>
</comment>
<dbReference type="AlphaFoldDB" id="A0AAW3JNC1"/>
<dbReference type="GO" id="GO:0042132">
    <property type="term" value="F:fructose 1,6-bisphosphate 1-phosphatase activity"/>
    <property type="evidence" value="ECO:0007669"/>
    <property type="project" value="UniProtKB-UniRule"/>
</dbReference>
<dbReference type="SUPFAM" id="SSF56300">
    <property type="entry name" value="Metallo-dependent phosphatases"/>
    <property type="match status" value="1"/>
</dbReference>
<comment type="caution">
    <text evidence="5">The sequence shown here is derived from an EMBL/GenBank/DDBJ whole genome shotgun (WGS) entry which is preliminary data.</text>
</comment>
<comment type="cofactor">
    <cofactor evidence="4">
        <name>Mn(2+)</name>
        <dbReference type="ChEBI" id="CHEBI:29035"/>
    </cofactor>
</comment>
<dbReference type="EC" id="3.1.3.11" evidence="4"/>